<gene>
    <name evidence="1" type="ORF">NZ698_10980</name>
</gene>
<dbReference type="EMBL" id="JAOTEM010000002">
    <property type="protein sequence ID" value="MCU7617722.1"/>
    <property type="molecule type" value="Genomic_DNA"/>
</dbReference>
<proteinExistence type="predicted"/>
<organism evidence="1 2">
    <name type="scientific">Chryseobacterium edaphi</name>
    <dbReference type="NCBI Taxonomy" id="2976532"/>
    <lineage>
        <taxon>Bacteria</taxon>
        <taxon>Pseudomonadati</taxon>
        <taxon>Bacteroidota</taxon>
        <taxon>Flavobacteriia</taxon>
        <taxon>Flavobacteriales</taxon>
        <taxon>Weeksellaceae</taxon>
        <taxon>Chryseobacterium group</taxon>
        <taxon>Chryseobacterium</taxon>
    </lineage>
</organism>
<name>A0ABT2W685_9FLAO</name>
<sequence>MKSKEELKKYFENGDKPTQEQFWEWQDSYWHKDEKLENTIPLSGTEADKPVIGDIVILPDSRNDISIGSEKGKITFNTSGFINLRSEDNGTVGQMLIASSAAYLQYNPAVGSEKSIVLNDDGIAMRGLQQAGEGNHKQLVIDPTTSTLAFKDLGSIYKVKGSVADMDTLNTFTGMVEGDVYNIISTGENYVYVNNVEATGNAGWDKLSGIHDLSSYATQLYVDEKLGADEGGVWIFPV</sequence>
<comment type="caution">
    <text evidence="1">The sequence shown here is derived from an EMBL/GenBank/DDBJ whole genome shotgun (WGS) entry which is preliminary data.</text>
</comment>
<evidence type="ECO:0000313" key="1">
    <source>
        <dbReference type="EMBL" id="MCU7617722.1"/>
    </source>
</evidence>
<reference evidence="2" key="1">
    <citation type="submission" date="2023-07" db="EMBL/GenBank/DDBJ databases">
        <title>Chryseobacterium sp. strain PBS4-4 Genome sequencing and assembly.</title>
        <authorList>
            <person name="Jung Y."/>
        </authorList>
    </citation>
    <scope>NUCLEOTIDE SEQUENCE [LARGE SCALE GENOMIC DNA]</scope>
    <source>
        <strain evidence="2">PBS4-4</strain>
    </source>
</reference>
<keyword evidence="2" id="KW-1185">Reference proteome</keyword>
<protein>
    <submittedName>
        <fullName evidence="1">Uncharacterized protein</fullName>
    </submittedName>
</protein>
<accession>A0ABT2W685</accession>
<dbReference type="RefSeq" id="WP_263003151.1">
    <property type="nucleotide sequence ID" value="NZ_JAOTEM010000002.1"/>
</dbReference>
<dbReference type="Proteomes" id="UP001208649">
    <property type="component" value="Unassembled WGS sequence"/>
</dbReference>
<evidence type="ECO:0000313" key="2">
    <source>
        <dbReference type="Proteomes" id="UP001208649"/>
    </source>
</evidence>